<keyword evidence="1" id="KW-0175">Coiled coil</keyword>
<feature type="domain" description="Rad50/SbcC-type AAA" evidence="2">
    <location>
        <begin position="5"/>
        <end position="276"/>
    </location>
</feature>
<dbReference type="PANTHER" id="PTHR32114">
    <property type="entry name" value="ABC TRANSPORTER ABCH.3"/>
    <property type="match status" value="1"/>
</dbReference>
<dbReference type="InterPro" id="IPR025662">
    <property type="entry name" value="Sigma_54_int_dom_ATP-bd_1"/>
</dbReference>
<evidence type="ECO:0000256" key="1">
    <source>
        <dbReference type="SAM" id="Coils"/>
    </source>
</evidence>
<dbReference type="EMBL" id="JADYTN010000008">
    <property type="protein sequence ID" value="MCF2563416.1"/>
    <property type="molecule type" value="Genomic_DNA"/>
</dbReference>
<dbReference type="RefSeq" id="WP_301637805.1">
    <property type="nucleotide sequence ID" value="NZ_JADYTN010000008.1"/>
</dbReference>
<dbReference type="PANTHER" id="PTHR32114:SF2">
    <property type="entry name" value="ABC TRANSPORTER ABCH.3"/>
    <property type="match status" value="1"/>
</dbReference>
<sequence length="1149" mass="130240">MRLKELHIRNIASIERADIDFEHGLNDAVTDTPASIFLIAGDTGAGKSVILDSISMALYKTTPRIDNTANKKLNSYTDNEGESLNINSLEQYTRLGISEKDECYSEVVFEGNDGKIYHARLTLGMVKSRKKDAEGHYIIKHNTPVWHVKTDGDDWTKADEQTIENAVGLNFQQFGRMAMLAQGQFANFLTGDKKEREDILEQLTNTQHFTAYGEAIKSIFDKAKAAQTTIQTQYDTEKPHTLSDEEVEQLTKDQQADLQQQEALEQKIKQQENKLKLIDQVLQNEKIQEEARQKKQCLENIVAGEEYQRNRGLFTDWDATSAQRQTLVSLQRAEREEQAVRGELEASHNLFLKLSADLVARRNQLKVLNDSISKTQEWIDLHRQYDALFAKAGEIKLKIDQYLSNLEKAAETDRSIQEENVKTELLKKADEEAAKQATEADRAVKAKEEEIERLNRQCAALNPQQINDQLSRSEAKKRSLEDLRKLYDTLSANQKEADELRNEMKAGKAELARLQEDKEKAESDFQTKKTESELADKHLTTMKMSVSDTIVHLRHRLHDEHTEICPLCGSKIDYSHLEDDFKGILTPLEQEQEKAAAALAAATQRRDGSRDAYLKLYGALQGKEQQLARADQKIKDDRHSMEVMATEMELDITQLLTPQIAHALTGVLADIERQKASQRDVERLQKEINKLFQEKKPLDAAKINAEKVKAKAENDVKTNAEAIKRLKMEHAAILQNCELAKTEIGKLLSGYADDWQANTDATCKKLEEDSREYTAHQKQLSDDTAKRNQVCTLIDAISKICDNIILSCPDWQIAEQPQSYSCRDISVEWTALMGRVSTLTSKCKECRQAIEGSSHALNSFYQETGKTAEALLALMDKEHQVAAARKFVGDTDAQLKSRNDAIGDAQKQIDDALAALHVGSRSELPDRQQLEGQKAAANTLRDEILSKIAQTRSQLETHQTNIKKLKEIELELEAAKQRFARWDNLNRIFGGTRFRTLVQTYILRPLLNNANIYLEQITDRYRLTCSEDNEQLSILVLDRYNKNQVRSATVLSGGERFMISLALSLALSSLNRPDMNVNILFIDEGFGTLDEKSLDSVMQTLEKLQEIAGQTNRRVGIISHREELEERIPVKIQVIKKGEGRSMVEISNA</sequence>
<organism evidence="3 4">
    <name type="scientific">Xylanibacter brevis</name>
    <dbReference type="NCBI Taxonomy" id="83231"/>
    <lineage>
        <taxon>Bacteria</taxon>
        <taxon>Pseudomonadati</taxon>
        <taxon>Bacteroidota</taxon>
        <taxon>Bacteroidia</taxon>
        <taxon>Bacteroidales</taxon>
        <taxon>Prevotellaceae</taxon>
        <taxon>Xylanibacter</taxon>
    </lineage>
</organism>
<dbReference type="Pfam" id="PF13558">
    <property type="entry name" value="SbcC_Walker_B"/>
    <property type="match status" value="1"/>
</dbReference>
<gene>
    <name evidence="3" type="ORF">I6E12_04730</name>
</gene>
<evidence type="ECO:0000313" key="4">
    <source>
        <dbReference type="Proteomes" id="UP001200470"/>
    </source>
</evidence>
<keyword evidence="4" id="KW-1185">Reference proteome</keyword>
<reference evidence="3 4" key="1">
    <citation type="submission" date="2020-12" db="EMBL/GenBank/DDBJ databases">
        <title>Whole genome sequences of gut porcine anaerobes.</title>
        <authorList>
            <person name="Kubasova T."/>
            <person name="Jahodarova E."/>
            <person name="Rychlik I."/>
        </authorList>
    </citation>
    <scope>NUCLEOTIDE SEQUENCE [LARGE SCALE GENOMIC DNA]</scope>
    <source>
        <strain evidence="3 4">An925</strain>
    </source>
</reference>
<name>A0ABS9CEJ6_9BACT</name>
<dbReference type="SUPFAM" id="SSF52540">
    <property type="entry name" value="P-loop containing nucleoside triphosphate hydrolases"/>
    <property type="match status" value="1"/>
</dbReference>
<accession>A0ABS9CEJ6</accession>
<dbReference type="Pfam" id="PF13476">
    <property type="entry name" value="AAA_23"/>
    <property type="match status" value="1"/>
</dbReference>
<feature type="coiled-coil region" evidence="1">
    <location>
        <begin position="247"/>
        <end position="288"/>
    </location>
</feature>
<dbReference type="Proteomes" id="UP001200470">
    <property type="component" value="Unassembled WGS sequence"/>
</dbReference>
<evidence type="ECO:0000259" key="2">
    <source>
        <dbReference type="Pfam" id="PF13476"/>
    </source>
</evidence>
<dbReference type="InterPro" id="IPR027417">
    <property type="entry name" value="P-loop_NTPase"/>
</dbReference>
<proteinExistence type="predicted"/>
<dbReference type="PROSITE" id="PS00675">
    <property type="entry name" value="SIGMA54_INTERACT_1"/>
    <property type="match status" value="1"/>
</dbReference>
<feature type="coiled-coil region" evidence="1">
    <location>
        <begin position="674"/>
        <end position="743"/>
    </location>
</feature>
<protein>
    <submittedName>
        <fullName evidence="3">SMC family ATPase</fullName>
    </submittedName>
</protein>
<dbReference type="Gene3D" id="3.40.50.300">
    <property type="entry name" value="P-loop containing nucleotide triphosphate hydrolases"/>
    <property type="match status" value="2"/>
</dbReference>
<feature type="coiled-coil region" evidence="1">
    <location>
        <begin position="437"/>
        <end position="531"/>
    </location>
</feature>
<feature type="coiled-coil region" evidence="1">
    <location>
        <begin position="948"/>
        <end position="985"/>
    </location>
</feature>
<comment type="caution">
    <text evidence="3">The sequence shown here is derived from an EMBL/GenBank/DDBJ whole genome shotgun (WGS) entry which is preliminary data.</text>
</comment>
<evidence type="ECO:0000313" key="3">
    <source>
        <dbReference type="EMBL" id="MCF2563416.1"/>
    </source>
</evidence>
<dbReference type="InterPro" id="IPR038729">
    <property type="entry name" value="Rad50/SbcC_AAA"/>
</dbReference>